<dbReference type="SUPFAM" id="SSF52172">
    <property type="entry name" value="CheY-like"/>
    <property type="match status" value="1"/>
</dbReference>
<organism evidence="3 4">
    <name type="scientific">Desulfurivibrio alkaliphilus (strain DSM 19089 / UNIQEM U267 / AHT2)</name>
    <dbReference type="NCBI Taxonomy" id="589865"/>
    <lineage>
        <taxon>Bacteria</taxon>
        <taxon>Pseudomonadati</taxon>
        <taxon>Thermodesulfobacteriota</taxon>
        <taxon>Desulfobulbia</taxon>
        <taxon>Desulfobulbales</taxon>
        <taxon>Desulfobulbaceae</taxon>
        <taxon>Desulfurivibrio</taxon>
    </lineage>
</organism>
<feature type="domain" description="Response regulatory" evidence="2">
    <location>
        <begin position="4"/>
        <end position="120"/>
    </location>
</feature>
<dbReference type="InterPro" id="IPR052048">
    <property type="entry name" value="ST_Response_Regulator"/>
</dbReference>
<dbReference type="RefSeq" id="WP_013162751.1">
    <property type="nucleotide sequence ID" value="NC_014216.1"/>
</dbReference>
<dbReference type="KEGG" id="dak:DaAHT2_0514"/>
<protein>
    <submittedName>
        <fullName evidence="3">Response regulator receiver protein</fullName>
    </submittedName>
</protein>
<dbReference type="EMBL" id="CP001940">
    <property type="protein sequence ID" value="ADH85220.1"/>
    <property type="molecule type" value="Genomic_DNA"/>
</dbReference>
<dbReference type="InterPro" id="IPR011006">
    <property type="entry name" value="CheY-like_superfamily"/>
</dbReference>
<reference evidence="4" key="1">
    <citation type="submission" date="2010-02" db="EMBL/GenBank/DDBJ databases">
        <title>Complete sequence of Desulfurivibrio alkaliphilus AHT2.</title>
        <authorList>
            <consortium name="US DOE Joint Genome Institute"/>
            <person name="Pitluck S."/>
            <person name="Chertkov O."/>
            <person name="Detter J.C."/>
            <person name="Han C."/>
            <person name="Tapia R."/>
            <person name="Larimer F."/>
            <person name="Land M."/>
            <person name="Hauser L."/>
            <person name="Kyrpides N."/>
            <person name="Mikhailova N."/>
            <person name="Sorokin D.Y."/>
            <person name="Muyzer G."/>
            <person name="Woyke T."/>
        </authorList>
    </citation>
    <scope>NUCLEOTIDE SEQUENCE [LARGE SCALE GENOMIC DNA]</scope>
    <source>
        <strain evidence="4">DSM 19089 / UNIQEM U267 / AHT2</strain>
    </source>
</reference>
<evidence type="ECO:0000259" key="2">
    <source>
        <dbReference type="PROSITE" id="PS50110"/>
    </source>
</evidence>
<dbReference type="PANTHER" id="PTHR43228">
    <property type="entry name" value="TWO-COMPONENT RESPONSE REGULATOR"/>
    <property type="match status" value="1"/>
</dbReference>
<dbReference type="eggNOG" id="COG3706">
    <property type="taxonomic scope" value="Bacteria"/>
</dbReference>
<dbReference type="InParanoid" id="D6Z0J1"/>
<dbReference type="Proteomes" id="UP000001508">
    <property type="component" value="Chromosome"/>
</dbReference>
<dbReference type="GO" id="GO:0000160">
    <property type="term" value="P:phosphorelay signal transduction system"/>
    <property type="evidence" value="ECO:0007669"/>
    <property type="project" value="InterPro"/>
</dbReference>
<accession>D6Z0J1</accession>
<dbReference type="Gene3D" id="3.40.50.2300">
    <property type="match status" value="1"/>
</dbReference>
<sequence length="127" mass="13628">MSKTILIVDDSAMIRRIVSQLVQQLGHRAIAAENGQVGVETALATEPDMIIMDIEMPVLDGIAATRQLKADQRTTGIPVIFFTSLGSEENIREAKEAGGNGFLNKPICKEELGLAINKILDPDAASP</sequence>
<evidence type="ECO:0000256" key="1">
    <source>
        <dbReference type="PROSITE-ProRule" id="PRU00169"/>
    </source>
</evidence>
<dbReference type="InterPro" id="IPR001789">
    <property type="entry name" value="Sig_transdc_resp-reg_receiver"/>
</dbReference>
<feature type="modified residue" description="4-aspartylphosphate" evidence="1">
    <location>
        <position position="53"/>
    </location>
</feature>
<dbReference type="STRING" id="589865.DaAHT2_0514"/>
<evidence type="ECO:0000313" key="3">
    <source>
        <dbReference type="EMBL" id="ADH85220.1"/>
    </source>
</evidence>
<keyword evidence="1" id="KW-0597">Phosphoprotein</keyword>
<gene>
    <name evidence="3" type="ordered locus">DaAHT2_0514</name>
</gene>
<keyword evidence="4" id="KW-1185">Reference proteome</keyword>
<name>D6Z0J1_DESAT</name>
<dbReference type="OrthoDB" id="9786548at2"/>
<dbReference type="Pfam" id="PF00072">
    <property type="entry name" value="Response_reg"/>
    <property type="match status" value="1"/>
</dbReference>
<dbReference type="PROSITE" id="PS50110">
    <property type="entry name" value="RESPONSE_REGULATORY"/>
    <property type="match status" value="1"/>
</dbReference>
<proteinExistence type="predicted"/>
<dbReference type="HOGENOM" id="CLU_000445_69_17_7"/>
<dbReference type="SMART" id="SM00448">
    <property type="entry name" value="REC"/>
    <property type="match status" value="1"/>
</dbReference>
<dbReference type="AlphaFoldDB" id="D6Z0J1"/>
<dbReference type="PANTHER" id="PTHR43228:SF1">
    <property type="entry name" value="TWO-COMPONENT RESPONSE REGULATOR ARR22"/>
    <property type="match status" value="1"/>
</dbReference>
<evidence type="ECO:0000313" key="4">
    <source>
        <dbReference type="Proteomes" id="UP000001508"/>
    </source>
</evidence>